<organism evidence="2 3">
    <name type="scientific">Autumnicola edwardsiae</name>
    <dbReference type="NCBI Taxonomy" id="3075594"/>
    <lineage>
        <taxon>Bacteria</taxon>
        <taxon>Pseudomonadati</taxon>
        <taxon>Bacteroidota</taxon>
        <taxon>Flavobacteriia</taxon>
        <taxon>Flavobacteriales</taxon>
        <taxon>Flavobacteriaceae</taxon>
        <taxon>Autumnicola</taxon>
    </lineage>
</organism>
<dbReference type="Proteomes" id="UP001248819">
    <property type="component" value="Unassembled WGS sequence"/>
</dbReference>
<comment type="caution">
    <text evidence="2">The sequence shown here is derived from an EMBL/GenBank/DDBJ whole genome shotgun (WGS) entry which is preliminary data.</text>
</comment>
<gene>
    <name evidence="2" type="ORF">RM529_02870</name>
</gene>
<feature type="signal peptide" evidence="1">
    <location>
        <begin position="1"/>
        <end position="26"/>
    </location>
</feature>
<accession>A0ABU3CRZ3</accession>
<evidence type="ECO:0000256" key="1">
    <source>
        <dbReference type="SAM" id="SignalP"/>
    </source>
</evidence>
<evidence type="ECO:0000313" key="3">
    <source>
        <dbReference type="Proteomes" id="UP001248819"/>
    </source>
</evidence>
<evidence type="ECO:0000313" key="2">
    <source>
        <dbReference type="EMBL" id="MDT0649066.1"/>
    </source>
</evidence>
<dbReference type="RefSeq" id="WP_311483245.1">
    <property type="nucleotide sequence ID" value="NZ_JAVRHP010000008.1"/>
</dbReference>
<proteinExistence type="predicted"/>
<dbReference type="PROSITE" id="PS51257">
    <property type="entry name" value="PROKAR_LIPOPROTEIN"/>
    <property type="match status" value="1"/>
</dbReference>
<reference evidence="2 3" key="1">
    <citation type="submission" date="2023-09" db="EMBL/GenBank/DDBJ databases">
        <authorList>
            <person name="Rey-Velasco X."/>
        </authorList>
    </citation>
    <scope>NUCLEOTIDE SEQUENCE [LARGE SCALE GENOMIC DNA]</scope>
    <source>
        <strain evidence="2 3">F297</strain>
    </source>
</reference>
<keyword evidence="1" id="KW-0732">Signal</keyword>
<feature type="chain" id="PRO_5046118060" evidence="1">
    <location>
        <begin position="27"/>
        <end position="380"/>
    </location>
</feature>
<sequence length="380" mass="42333">MKRTKIRVALLTLALGMATVSCETDAVEELGSNPANTSMTDINCFAELKPQDAKVVVAKTSENLGVSFRNAVEPSECGSTELATVQNKYITAIIQDPVALANNGLYSDLNYYYSYLLNQGEQYFGEDGDYTKLMVKRQRELTKFWDMPVEIRVNGQHTANLNDRDVLAEVFETFFGFTIDGVFVPLTTEQAYAQADMILELNESSPNLPENPYFATDGFASSNRTIVIGDGLTGWLAETGVDEGIVWTGILAHEWAHEIQFLNYGDWYPNGAAEDPAADTRYTELEADFMAAYYMTHKRGATYNWKRVEDFFNLFFQIGDCSFASPGHHGTPLQRLEAAHLGYELAQDAQKKGHILTQEEVHEAFASIVQSIVGTELAKQ</sequence>
<dbReference type="EMBL" id="JAVRHP010000008">
    <property type="protein sequence ID" value="MDT0649066.1"/>
    <property type="molecule type" value="Genomic_DNA"/>
</dbReference>
<name>A0ABU3CRZ3_9FLAO</name>
<keyword evidence="3" id="KW-1185">Reference proteome</keyword>
<protein>
    <submittedName>
        <fullName evidence="2">Uncharacterized protein</fullName>
    </submittedName>
</protein>